<dbReference type="Gene3D" id="1.40.20.10">
    <property type="entry name" value="CHAD domain"/>
    <property type="match status" value="1"/>
</dbReference>
<dbReference type="HOGENOM" id="CLU_026984_1_0_11"/>
<dbReference type="Gene3D" id="2.40.320.10">
    <property type="entry name" value="Hypothetical Protein Pfu-838710-001"/>
    <property type="match status" value="1"/>
</dbReference>
<feature type="region of interest" description="Disordered" evidence="1">
    <location>
        <begin position="1"/>
        <end position="22"/>
    </location>
</feature>
<dbReference type="eggNOG" id="COG5607">
    <property type="taxonomic scope" value="Bacteria"/>
</dbReference>
<organism evidence="4 5">
    <name type="scientific">Streptomyces sviceus (strain ATCC 29083 / DSM 924 / JCM 4929 / NBRC 13980 / NCIMB 11184 / NRRL 5439 / UC 5370)</name>
    <dbReference type="NCBI Taxonomy" id="463191"/>
    <lineage>
        <taxon>Bacteria</taxon>
        <taxon>Bacillati</taxon>
        <taxon>Actinomycetota</taxon>
        <taxon>Actinomycetes</taxon>
        <taxon>Kitasatosporales</taxon>
        <taxon>Streptomycetaceae</taxon>
        <taxon>Streptomyces</taxon>
    </lineage>
</organism>
<protein>
    <recommendedName>
        <fullName evidence="6">CHAD domain-containing protein</fullName>
    </recommendedName>
</protein>
<dbReference type="RefSeq" id="WP_007382011.1">
    <property type="nucleotide sequence ID" value="NZ_CM000951.1"/>
</dbReference>
<gene>
    <name evidence="4" type="ORF">SSEG_04586</name>
</gene>
<dbReference type="Pfam" id="PF01928">
    <property type="entry name" value="CYTH"/>
    <property type="match status" value="1"/>
</dbReference>
<dbReference type="CDD" id="cd07374">
    <property type="entry name" value="CYTH-like_Pase"/>
    <property type="match status" value="1"/>
</dbReference>
<accession>B5HYS2</accession>
<dbReference type="OrthoDB" id="9777271at2"/>
<dbReference type="SUPFAM" id="SSF55154">
    <property type="entry name" value="CYTH-like phosphatases"/>
    <property type="match status" value="1"/>
</dbReference>
<dbReference type="PANTHER" id="PTHR39339:SF1">
    <property type="entry name" value="CHAD DOMAIN-CONTAINING PROTEIN"/>
    <property type="match status" value="1"/>
</dbReference>
<dbReference type="InterPro" id="IPR033469">
    <property type="entry name" value="CYTH-like_dom_sf"/>
</dbReference>
<evidence type="ECO:0000259" key="3">
    <source>
        <dbReference type="PROSITE" id="PS51708"/>
    </source>
</evidence>
<feature type="domain" description="CYTH" evidence="2">
    <location>
        <begin position="5"/>
        <end position="200"/>
    </location>
</feature>
<feature type="domain" description="CHAD" evidence="3">
    <location>
        <begin position="209"/>
        <end position="497"/>
    </location>
</feature>
<keyword evidence="5" id="KW-1185">Reference proteome</keyword>
<dbReference type="EMBL" id="CM000951">
    <property type="protein sequence ID" value="EDY58006.1"/>
    <property type="molecule type" value="Genomic_DNA"/>
</dbReference>
<reference evidence="4" key="1">
    <citation type="submission" date="2009-10" db="EMBL/GenBank/DDBJ databases">
        <title>The genome sequence of Streptomyces sviceus strain ATCC 29083.</title>
        <authorList>
            <consortium name="The Broad Institute Genome Sequencing Platform"/>
            <consortium name="Broad Institute Microbial Sequencing Center"/>
            <person name="Fischbach M."/>
            <person name="Godfrey P."/>
            <person name="Ward D."/>
            <person name="Young S."/>
            <person name="Zeng Q."/>
            <person name="Koehrsen M."/>
            <person name="Alvarado L."/>
            <person name="Berlin A.M."/>
            <person name="Bochicchio J."/>
            <person name="Borenstein D."/>
            <person name="Chapman S.B."/>
            <person name="Chen Z."/>
            <person name="Engels R."/>
            <person name="Freedman E."/>
            <person name="Gellesch M."/>
            <person name="Goldberg J."/>
            <person name="Griggs A."/>
            <person name="Gujja S."/>
            <person name="Heilman E.R."/>
            <person name="Heiman D.I."/>
            <person name="Hepburn T.A."/>
            <person name="Howarth C."/>
            <person name="Jen D."/>
            <person name="Larson L."/>
            <person name="Lewis B."/>
            <person name="Mehta T."/>
            <person name="Park D."/>
            <person name="Pearson M."/>
            <person name="Richards J."/>
            <person name="Roberts A."/>
            <person name="Saif S."/>
            <person name="Shea T.D."/>
            <person name="Shenoy N."/>
            <person name="Sisk P."/>
            <person name="Stolte C."/>
            <person name="Sykes S.N."/>
            <person name="Thomson T."/>
            <person name="Walk T."/>
            <person name="White J."/>
            <person name="Yandava C."/>
            <person name="Straight P."/>
            <person name="Clardy J."/>
            <person name="Hung D."/>
            <person name="Kolter R."/>
            <person name="Mekalanos J."/>
            <person name="Walker S."/>
            <person name="Walsh C.T."/>
            <person name="Wieland-Brown L.C."/>
            <person name="Haas B."/>
            <person name="Nusbaum C."/>
            <person name="Birren B."/>
        </authorList>
    </citation>
    <scope>NUCLEOTIDE SEQUENCE [LARGE SCALE GENOMIC DNA]</scope>
    <source>
        <strain evidence="4">ATCC 29083</strain>
    </source>
</reference>
<proteinExistence type="predicted"/>
<name>B5HYS2_STRX2</name>
<dbReference type="AlphaFoldDB" id="B5HYS2"/>
<dbReference type="PANTHER" id="PTHR39339">
    <property type="entry name" value="SLR1444 PROTEIN"/>
    <property type="match status" value="1"/>
</dbReference>
<sequence length="499" mass="53809">MADTKREIERKYESEDSGLPDLTGVAGVEAVVDKGVAHLDATYYDTPDERLMASSVTLRRRTGGSDAGWHLKLPVSEGVRDEIRAPLSDTLPDELAALVRSRVRDVELLPVVRLRSERDVRHLLDTDGRLLAEVSVDAVHAERLSGGVGDAQWTEIEVELADGGDPAFLDKVEKRLRKAGVRPSGSSSKLARALAETAPKKKLPVTGAPVTAGDHVLAYVRTQRDAIVALDPAVRQDVEDSVHGMRVATRRLRSTLKSYGKVLDRAVTDPIGDELKWLAGELGVDRDREVLSERLSAALDEVPGTLVSGPVAERLSTWSGDKPGGASARLIGVLDSRRHLALLDALDALIADPPLLKAAGKKPHKVIAKAVRKDFRKVSGLVGHALELEPGTDRDVAIHEARKKTKRTRYAAEAARPALGDPAKTVVKSMKALQNLLGEHQDSVMARQTLREVSAVAHAAGESAFTYGLLYGREEQRAAAVEAELPGFWGGIKSEADAL</sequence>
<evidence type="ECO:0008006" key="6">
    <source>
        <dbReference type="Google" id="ProtNLM"/>
    </source>
</evidence>
<dbReference type="PROSITE" id="PS51708">
    <property type="entry name" value="CHAD"/>
    <property type="match status" value="1"/>
</dbReference>
<dbReference type="PROSITE" id="PS51707">
    <property type="entry name" value="CYTH"/>
    <property type="match status" value="1"/>
</dbReference>
<dbReference type="SMART" id="SM01118">
    <property type="entry name" value="CYTH"/>
    <property type="match status" value="1"/>
</dbReference>
<dbReference type="InterPro" id="IPR007899">
    <property type="entry name" value="CHAD_dom"/>
</dbReference>
<evidence type="ECO:0000313" key="5">
    <source>
        <dbReference type="Proteomes" id="UP000002785"/>
    </source>
</evidence>
<dbReference type="Pfam" id="PF05235">
    <property type="entry name" value="CHAD"/>
    <property type="match status" value="1"/>
</dbReference>
<dbReference type="Proteomes" id="UP000002785">
    <property type="component" value="Chromosome"/>
</dbReference>
<dbReference type="InterPro" id="IPR038186">
    <property type="entry name" value="CHAD_dom_sf"/>
</dbReference>
<feature type="compositionally biased region" description="Basic and acidic residues" evidence="1">
    <location>
        <begin position="1"/>
        <end position="14"/>
    </location>
</feature>
<dbReference type="InterPro" id="IPR023577">
    <property type="entry name" value="CYTH_domain"/>
</dbReference>
<dbReference type="SMART" id="SM00880">
    <property type="entry name" value="CHAD"/>
    <property type="match status" value="1"/>
</dbReference>
<evidence type="ECO:0000256" key="1">
    <source>
        <dbReference type="SAM" id="MobiDB-lite"/>
    </source>
</evidence>
<evidence type="ECO:0000313" key="4">
    <source>
        <dbReference type="EMBL" id="EDY58006.1"/>
    </source>
</evidence>
<evidence type="ECO:0000259" key="2">
    <source>
        <dbReference type="PROSITE" id="PS51707"/>
    </source>
</evidence>